<feature type="region of interest" description="Disordered" evidence="1">
    <location>
        <begin position="94"/>
        <end position="155"/>
    </location>
</feature>
<proteinExistence type="predicted"/>
<accession>B0DQD2</accession>
<evidence type="ECO:0000313" key="3">
    <source>
        <dbReference type="Proteomes" id="UP000001194"/>
    </source>
</evidence>
<reference evidence="2 3" key="1">
    <citation type="journal article" date="2008" name="Nature">
        <title>The genome of Laccaria bicolor provides insights into mycorrhizal symbiosis.</title>
        <authorList>
            <person name="Martin F."/>
            <person name="Aerts A."/>
            <person name="Ahren D."/>
            <person name="Brun A."/>
            <person name="Danchin E.G.J."/>
            <person name="Duchaussoy F."/>
            <person name="Gibon J."/>
            <person name="Kohler A."/>
            <person name="Lindquist E."/>
            <person name="Pereda V."/>
            <person name="Salamov A."/>
            <person name="Shapiro H.J."/>
            <person name="Wuyts J."/>
            <person name="Blaudez D."/>
            <person name="Buee M."/>
            <person name="Brokstein P."/>
            <person name="Canbaeck B."/>
            <person name="Cohen D."/>
            <person name="Courty P.E."/>
            <person name="Coutinho P.M."/>
            <person name="Delaruelle C."/>
            <person name="Detter J.C."/>
            <person name="Deveau A."/>
            <person name="DiFazio S."/>
            <person name="Duplessis S."/>
            <person name="Fraissinet-Tachet L."/>
            <person name="Lucic E."/>
            <person name="Frey-Klett P."/>
            <person name="Fourrey C."/>
            <person name="Feussner I."/>
            <person name="Gay G."/>
            <person name="Grimwood J."/>
            <person name="Hoegger P.J."/>
            <person name="Jain P."/>
            <person name="Kilaru S."/>
            <person name="Labbe J."/>
            <person name="Lin Y.C."/>
            <person name="Legue V."/>
            <person name="Le Tacon F."/>
            <person name="Marmeisse R."/>
            <person name="Melayah D."/>
            <person name="Montanini B."/>
            <person name="Muratet M."/>
            <person name="Nehls U."/>
            <person name="Niculita-Hirzel H."/>
            <person name="Oudot-Le Secq M.P."/>
            <person name="Peter M."/>
            <person name="Quesneville H."/>
            <person name="Rajashekar B."/>
            <person name="Reich M."/>
            <person name="Rouhier N."/>
            <person name="Schmutz J."/>
            <person name="Yin T."/>
            <person name="Chalot M."/>
            <person name="Henrissat B."/>
            <person name="Kuees U."/>
            <person name="Lucas S."/>
            <person name="Van de Peer Y."/>
            <person name="Podila G.K."/>
            <person name="Polle A."/>
            <person name="Pukkila P.J."/>
            <person name="Richardson P.M."/>
            <person name="Rouze P."/>
            <person name="Sanders I.R."/>
            <person name="Stajich J.E."/>
            <person name="Tunlid A."/>
            <person name="Tuskan G."/>
            <person name="Grigoriev I.V."/>
        </authorList>
    </citation>
    <scope>NUCLEOTIDE SEQUENCE [LARGE SCALE GENOMIC DNA]</scope>
    <source>
        <strain evidence="3">S238N-H82 / ATCC MYA-4686</strain>
    </source>
</reference>
<evidence type="ECO:0000313" key="2">
    <source>
        <dbReference type="EMBL" id="EDR03275.1"/>
    </source>
</evidence>
<dbReference type="Proteomes" id="UP000001194">
    <property type="component" value="Unassembled WGS sequence"/>
</dbReference>
<feature type="compositionally biased region" description="Polar residues" evidence="1">
    <location>
        <begin position="129"/>
        <end position="145"/>
    </location>
</feature>
<name>B0DQD2_LACBS</name>
<sequence length="155" mass="17165">MSYSRSGMGSPFLNAHSNISIAANAKSQASEYMRYGSPSIACNFDGIQIPSEWFQESPGRNGAGTTQNGIPDAQIECRRLPTLDLGVINKQPLLSLNHHHRPRRPPTLRHHVTNGHHHAHQPPIHNERATPQPQQGRRLNATSPVNECPRQHVAT</sequence>
<dbReference type="GeneID" id="6081792"/>
<dbReference type="InParanoid" id="B0DQD2"/>
<dbReference type="KEGG" id="lbc:LACBIDRAFT_331729"/>
<keyword evidence="3" id="KW-1185">Reference proteome</keyword>
<dbReference type="OrthoDB" id="10595931at2759"/>
<organism evidence="3">
    <name type="scientific">Laccaria bicolor (strain S238N-H82 / ATCC MYA-4686)</name>
    <name type="common">Bicoloured deceiver</name>
    <name type="synonym">Laccaria laccata var. bicolor</name>
    <dbReference type="NCBI Taxonomy" id="486041"/>
    <lineage>
        <taxon>Eukaryota</taxon>
        <taxon>Fungi</taxon>
        <taxon>Dikarya</taxon>
        <taxon>Basidiomycota</taxon>
        <taxon>Agaricomycotina</taxon>
        <taxon>Agaricomycetes</taxon>
        <taxon>Agaricomycetidae</taxon>
        <taxon>Agaricales</taxon>
        <taxon>Agaricineae</taxon>
        <taxon>Hydnangiaceae</taxon>
        <taxon>Laccaria</taxon>
    </lineage>
</organism>
<dbReference type="AlphaFoldDB" id="B0DQD2"/>
<evidence type="ECO:0000256" key="1">
    <source>
        <dbReference type="SAM" id="MobiDB-lite"/>
    </source>
</evidence>
<protein>
    <submittedName>
        <fullName evidence="2">Predicted protein</fullName>
    </submittedName>
</protein>
<dbReference type="HOGENOM" id="CLU_1695789_0_0_1"/>
<gene>
    <name evidence="2" type="ORF">LACBIDRAFT_331729</name>
</gene>
<feature type="compositionally biased region" description="Basic residues" evidence="1">
    <location>
        <begin position="97"/>
        <end position="120"/>
    </location>
</feature>
<dbReference type="RefSeq" id="XP_001886071.1">
    <property type="nucleotide sequence ID" value="XM_001886036.1"/>
</dbReference>
<dbReference type="EMBL" id="DS547125">
    <property type="protein sequence ID" value="EDR03275.1"/>
    <property type="molecule type" value="Genomic_DNA"/>
</dbReference>